<feature type="region of interest" description="Disordered" evidence="1">
    <location>
        <begin position="1"/>
        <end position="60"/>
    </location>
</feature>
<evidence type="ECO:0000313" key="2">
    <source>
        <dbReference type="EMBL" id="AFI85732.1"/>
    </source>
</evidence>
<dbReference type="RefSeq" id="WP_014708093.1">
    <property type="nucleotide sequence ID" value="NC_017857.3"/>
</dbReference>
<keyword evidence="3" id="KW-1185">Reference proteome</keyword>
<accession>I1XMW3</accession>
<reference evidence="2 3" key="1">
    <citation type="journal article" date="2012" name="J. Bacteriol.">
        <title>Complete genome sequences of Methylophaga sp. strain JAM1 and Methylophaga sp. strain JAM7.</title>
        <authorList>
            <person name="Villeneuve C."/>
            <person name="Martineau C."/>
            <person name="Mauffrey F."/>
            <person name="Villemur R."/>
        </authorList>
    </citation>
    <scope>NUCLEOTIDE SEQUENCE [LARGE SCALE GENOMIC DNA]</scope>
    <source>
        <strain evidence="2 3">JAM1</strain>
    </source>
</reference>
<dbReference type="HOGENOM" id="CLU_2936316_0_0_6"/>
<dbReference type="EMBL" id="CP003390">
    <property type="protein sequence ID" value="AFI85732.1"/>
    <property type="molecule type" value="Genomic_DNA"/>
</dbReference>
<gene>
    <name evidence="2" type="ordered locus">Q7A_2955</name>
</gene>
<protein>
    <submittedName>
        <fullName evidence="2">Uncharacterized protein</fullName>
    </submittedName>
</protein>
<feature type="compositionally biased region" description="Basic and acidic residues" evidence="1">
    <location>
        <begin position="19"/>
        <end position="46"/>
    </location>
</feature>
<evidence type="ECO:0000313" key="3">
    <source>
        <dbReference type="Proteomes" id="UP000009144"/>
    </source>
</evidence>
<dbReference type="STRING" id="754476.Q7A_2955"/>
<dbReference type="Proteomes" id="UP000009144">
    <property type="component" value="Chromosome"/>
</dbReference>
<sequence length="60" mass="6956">MADEIHPAQPLVPTTRVDVPADEKRRHKQNEQDDNHADDNEKENKQPKRPPKTGIIDEYV</sequence>
<name>I1XMW3_METNJ</name>
<reference evidence="2 3" key="2">
    <citation type="journal article" date="2013" name="Int. J. Syst. Evol. Microbiol.">
        <title>Methylophaga nitratireducenticrescens sp. nov. and Methylophaga frappieri sp. nov., isolated from the biofilm of the methanol-fed denitrification system treating the seawater at the Montreal Biodome.</title>
        <authorList>
            <person name="Villeneuve C."/>
            <person name="Martineau C."/>
            <person name="Mauffrey F."/>
            <person name="Villemur R."/>
        </authorList>
    </citation>
    <scope>NUCLEOTIDE SEQUENCE [LARGE SCALE GENOMIC DNA]</scope>
    <source>
        <strain evidence="2 3">JAM1</strain>
    </source>
</reference>
<dbReference type="PATRIC" id="fig|754476.3.peg.2901"/>
<dbReference type="AlphaFoldDB" id="I1XMW3"/>
<proteinExistence type="predicted"/>
<organism evidence="2 3">
    <name type="scientific">Methylophaga nitratireducenticrescens</name>
    <dbReference type="NCBI Taxonomy" id="754476"/>
    <lineage>
        <taxon>Bacteria</taxon>
        <taxon>Pseudomonadati</taxon>
        <taxon>Pseudomonadota</taxon>
        <taxon>Gammaproteobacteria</taxon>
        <taxon>Thiotrichales</taxon>
        <taxon>Piscirickettsiaceae</taxon>
        <taxon>Methylophaga</taxon>
    </lineage>
</organism>
<evidence type="ECO:0000256" key="1">
    <source>
        <dbReference type="SAM" id="MobiDB-lite"/>
    </source>
</evidence>
<dbReference type="KEGG" id="mej:Q7A_2955"/>